<dbReference type="PANTHER" id="PTHR45642">
    <property type="entry name" value="GDSL ESTERASE/LIPASE EXL3"/>
    <property type="match status" value="1"/>
</dbReference>
<dbReference type="EMBL" id="LR746279">
    <property type="protein sequence ID" value="CAA7409777.1"/>
    <property type="molecule type" value="Genomic_DNA"/>
</dbReference>
<dbReference type="InterPro" id="IPR001087">
    <property type="entry name" value="GDSL"/>
</dbReference>
<dbReference type="InterPro" id="IPR036514">
    <property type="entry name" value="SGNH_hydro_sf"/>
</dbReference>
<dbReference type="Gene3D" id="3.40.50.1110">
    <property type="entry name" value="SGNH hydrolase"/>
    <property type="match status" value="1"/>
</dbReference>
<dbReference type="Pfam" id="PF00657">
    <property type="entry name" value="Lipase_GDSL"/>
    <property type="match status" value="1"/>
</dbReference>
<reference evidence="3" key="1">
    <citation type="submission" date="2020-02" db="EMBL/GenBank/DDBJ databases">
        <authorList>
            <person name="Scholz U."/>
            <person name="Mascher M."/>
            <person name="Fiebig A."/>
        </authorList>
    </citation>
    <scope>NUCLEOTIDE SEQUENCE</scope>
</reference>
<feature type="signal peptide" evidence="2">
    <location>
        <begin position="1"/>
        <end position="24"/>
    </location>
</feature>
<dbReference type="InterPro" id="IPR035669">
    <property type="entry name" value="SGNH_plant_lipase-like"/>
</dbReference>
<organism evidence="3 4">
    <name type="scientific">Spirodela intermedia</name>
    <name type="common">Intermediate duckweed</name>
    <dbReference type="NCBI Taxonomy" id="51605"/>
    <lineage>
        <taxon>Eukaryota</taxon>
        <taxon>Viridiplantae</taxon>
        <taxon>Streptophyta</taxon>
        <taxon>Embryophyta</taxon>
        <taxon>Tracheophyta</taxon>
        <taxon>Spermatophyta</taxon>
        <taxon>Magnoliopsida</taxon>
        <taxon>Liliopsida</taxon>
        <taxon>Araceae</taxon>
        <taxon>Lemnoideae</taxon>
        <taxon>Spirodela</taxon>
    </lineage>
</organism>
<protein>
    <submittedName>
        <fullName evidence="3">Uncharacterized protein</fullName>
    </submittedName>
</protein>
<dbReference type="GO" id="GO:0016788">
    <property type="term" value="F:hydrolase activity, acting on ester bonds"/>
    <property type="evidence" value="ECO:0007669"/>
    <property type="project" value="InterPro"/>
</dbReference>
<comment type="similarity">
    <text evidence="1">Belongs to the 'GDSL' lipolytic enzyme family.</text>
</comment>
<keyword evidence="2" id="KW-0732">Signal</keyword>
<evidence type="ECO:0000256" key="1">
    <source>
        <dbReference type="ARBA" id="ARBA00008668"/>
    </source>
</evidence>
<evidence type="ECO:0000256" key="2">
    <source>
        <dbReference type="SAM" id="SignalP"/>
    </source>
</evidence>
<dbReference type="PANTHER" id="PTHR45642:SF12">
    <property type="entry name" value="OS09G0132900 PROTEIN"/>
    <property type="match status" value="1"/>
</dbReference>
<proteinExistence type="inferred from homology"/>
<dbReference type="CDD" id="cd01837">
    <property type="entry name" value="SGNH_plant_lipase_like"/>
    <property type="match status" value="1"/>
</dbReference>
<keyword evidence="4" id="KW-1185">Reference proteome</keyword>
<sequence>MSGGVLRHWLLLLLVLSRWTLMAAKVTAVIVFGDSSVDAGNNNAILTIARSNFPPYGRDFAGGKATGRFCNGRLPTVPAYLDPEYDIKDFATGVTFASAATGFDNVTAGVLEVIPLWRQLEYFEEFRERLRSFQGAEQAEVTLTEALYVISLGTNDFIENYYAIPTRSSHFTVEQYQDFIYAMGARKIDLSGLSPIGCVPISRTANVAGAGGCREDYNRVAAGFNSRLQSIAAHLNSALPGARIAFAGVYDLLLDIISRPESYGFENSRLGCCATGLYEMGYVCKPDQPLTCQDATKYVFWDAVHPTESTYRIVASYLMNTTLDQFL</sequence>
<evidence type="ECO:0000313" key="4">
    <source>
        <dbReference type="Proteomes" id="UP000663760"/>
    </source>
</evidence>
<accession>A0A7I8LIB0</accession>
<gene>
    <name evidence="3" type="ORF">SI8410_16020455</name>
</gene>
<feature type="chain" id="PRO_5029791375" evidence="2">
    <location>
        <begin position="25"/>
        <end position="327"/>
    </location>
</feature>
<dbReference type="SUPFAM" id="SSF52266">
    <property type="entry name" value="SGNH hydrolase"/>
    <property type="match status" value="1"/>
</dbReference>
<evidence type="ECO:0000313" key="3">
    <source>
        <dbReference type="EMBL" id="CAA7409777.1"/>
    </source>
</evidence>
<dbReference type="InterPro" id="IPR050592">
    <property type="entry name" value="GDSL_lipolytic_enzyme"/>
</dbReference>
<name>A0A7I8LIB0_SPIIN</name>
<dbReference type="OrthoDB" id="1600564at2759"/>
<dbReference type="Proteomes" id="UP000663760">
    <property type="component" value="Chromosome 16"/>
</dbReference>
<dbReference type="AlphaFoldDB" id="A0A7I8LIB0"/>